<accession>A0A4P9Z6F9</accession>
<protein>
    <submittedName>
        <fullName evidence="1">Uncharacterized protein</fullName>
    </submittedName>
</protein>
<proteinExistence type="predicted"/>
<keyword evidence="2" id="KW-1185">Reference proteome</keyword>
<sequence length="310" mass="34158">MTKIWDALDRANGEARKYTALPGDIFALASRAEESLIASGLPARNRSGCEVVWHAGGPSTNAYSYKMLRTRITLTRGFESWFLTGLERIGVYPRQSELYRITISSAQRHRIVAVALAAFQVRGNTDADTTPAVVEMRLKAATELAPGTPETSLALAINYYQAEAFSTKVERDEACGPTGHADIRYFPISRSALLRAGDTIDTIACGHGIDHPRFEQIFAPLFMAALRRQMKEVFRAGSKSKGVIATTAVSIARVRYTISVIGAGDWLNFDVSALSGFEDAEPAIMDRTMEYLDHRLRLELSPSLIRARPN</sequence>
<dbReference type="AlphaFoldDB" id="A0A4P9Z6F9"/>
<organism evidence="1 2">
    <name type="scientific">Syncephalis pseudoplumigaleata</name>
    <dbReference type="NCBI Taxonomy" id="1712513"/>
    <lineage>
        <taxon>Eukaryota</taxon>
        <taxon>Fungi</taxon>
        <taxon>Fungi incertae sedis</taxon>
        <taxon>Zoopagomycota</taxon>
        <taxon>Zoopagomycotina</taxon>
        <taxon>Zoopagomycetes</taxon>
        <taxon>Zoopagales</taxon>
        <taxon>Piptocephalidaceae</taxon>
        <taxon>Syncephalis</taxon>
    </lineage>
</organism>
<name>A0A4P9Z6F9_9FUNG</name>
<gene>
    <name evidence="1" type="ORF">SYNPS1DRAFT_20495</name>
</gene>
<dbReference type="Proteomes" id="UP000278143">
    <property type="component" value="Unassembled WGS sequence"/>
</dbReference>
<dbReference type="EMBL" id="KZ989113">
    <property type="protein sequence ID" value="RKP28186.1"/>
    <property type="molecule type" value="Genomic_DNA"/>
</dbReference>
<evidence type="ECO:0000313" key="1">
    <source>
        <dbReference type="EMBL" id="RKP28186.1"/>
    </source>
</evidence>
<reference evidence="2" key="1">
    <citation type="journal article" date="2018" name="Nat. Microbiol.">
        <title>Leveraging single-cell genomics to expand the fungal tree of life.</title>
        <authorList>
            <person name="Ahrendt S.R."/>
            <person name="Quandt C.A."/>
            <person name="Ciobanu D."/>
            <person name="Clum A."/>
            <person name="Salamov A."/>
            <person name="Andreopoulos B."/>
            <person name="Cheng J.F."/>
            <person name="Woyke T."/>
            <person name="Pelin A."/>
            <person name="Henrissat B."/>
            <person name="Reynolds N.K."/>
            <person name="Benny G.L."/>
            <person name="Smith M.E."/>
            <person name="James T.Y."/>
            <person name="Grigoriev I.V."/>
        </authorList>
    </citation>
    <scope>NUCLEOTIDE SEQUENCE [LARGE SCALE GENOMIC DNA]</scope>
    <source>
        <strain evidence="2">Benny S71-1</strain>
    </source>
</reference>
<evidence type="ECO:0000313" key="2">
    <source>
        <dbReference type="Proteomes" id="UP000278143"/>
    </source>
</evidence>